<keyword evidence="9" id="KW-0812">Transmembrane</keyword>
<feature type="domain" description="Histidine kinase" evidence="10">
    <location>
        <begin position="184"/>
        <end position="403"/>
    </location>
</feature>
<protein>
    <recommendedName>
        <fullName evidence="2">histidine kinase</fullName>
        <ecNumber evidence="2">2.7.13.3</ecNumber>
    </recommendedName>
</protein>
<dbReference type="CDD" id="cd00075">
    <property type="entry name" value="HATPase"/>
    <property type="match status" value="1"/>
</dbReference>
<evidence type="ECO:0000256" key="4">
    <source>
        <dbReference type="ARBA" id="ARBA00022679"/>
    </source>
</evidence>
<comment type="catalytic activity">
    <reaction evidence="1">
        <text>ATP + protein L-histidine = ADP + protein N-phospho-L-histidine.</text>
        <dbReference type="EC" id="2.7.13.3"/>
    </reaction>
</comment>
<dbReference type="InterPro" id="IPR005467">
    <property type="entry name" value="His_kinase_dom"/>
</dbReference>
<dbReference type="PROSITE" id="PS50109">
    <property type="entry name" value="HIS_KIN"/>
    <property type="match status" value="1"/>
</dbReference>
<evidence type="ECO:0000256" key="5">
    <source>
        <dbReference type="ARBA" id="ARBA00022741"/>
    </source>
</evidence>
<reference evidence="11" key="1">
    <citation type="submission" date="2019-11" db="EMBL/GenBank/DDBJ databases">
        <title>Microbial mats filling the niche in hypersaline microbial mats.</title>
        <authorList>
            <person name="Wong H.L."/>
            <person name="Macleod F.I."/>
            <person name="White R.A. III"/>
            <person name="Burns B.P."/>
        </authorList>
    </citation>
    <scope>NUCLEOTIDE SEQUENCE</scope>
    <source>
        <strain evidence="11">Bin_327</strain>
    </source>
</reference>
<evidence type="ECO:0000259" key="10">
    <source>
        <dbReference type="PROSITE" id="PS50109"/>
    </source>
</evidence>
<dbReference type="Proteomes" id="UP000630660">
    <property type="component" value="Unassembled WGS sequence"/>
</dbReference>
<evidence type="ECO:0000313" key="12">
    <source>
        <dbReference type="Proteomes" id="UP000630660"/>
    </source>
</evidence>
<dbReference type="GO" id="GO:0000156">
    <property type="term" value="F:phosphorelay response regulator activity"/>
    <property type="evidence" value="ECO:0007669"/>
    <property type="project" value="TreeGrafter"/>
</dbReference>
<evidence type="ECO:0000256" key="2">
    <source>
        <dbReference type="ARBA" id="ARBA00012438"/>
    </source>
</evidence>
<dbReference type="SUPFAM" id="SSF47384">
    <property type="entry name" value="Homodimeric domain of signal transducing histidine kinase"/>
    <property type="match status" value="1"/>
</dbReference>
<dbReference type="GO" id="GO:0030295">
    <property type="term" value="F:protein kinase activator activity"/>
    <property type="evidence" value="ECO:0007669"/>
    <property type="project" value="TreeGrafter"/>
</dbReference>
<sequence length="408" mass="45203">VKMLLIGVPDMDNGIEYVMLDIKKQVNSKIRLALRIVIPVVIIGLLTAACVLLVLYYRKGRYLRRLVRDPSRGVLLLNRKGEVYMLNTMMGNIFGLGKEVKLKGSFCRLRLPAASMGIQKTICNGIEKGGYLTSQINVIEGDKERWFEISVWRIQSFGWAVSCVDVTEREFGRKVSTLIPIAQQLAHGIKNPLSHIRMAVQRLKKLLLQDKGKKEETIYCSDVVAEEIERLSKLTDGFSRFIKLEPPRLSAGNIIVPVSEVINRFRRSAPEGVKFSITCPSDLPEVMIDQAQISIVFDHLLDNAVAAVGENGKVSVAIKKTEIKDSRDRLVPGIEVRISDTGPGIPTEYLSKVFNPYFSLKQGGSGLGLAIVRKIVEDHGGVITVESEEGKGAAFIIALLLEGMEDEG</sequence>
<evidence type="ECO:0000256" key="1">
    <source>
        <dbReference type="ARBA" id="ARBA00000085"/>
    </source>
</evidence>
<keyword evidence="9" id="KW-0472">Membrane</keyword>
<keyword evidence="9" id="KW-1133">Transmembrane helix</keyword>
<dbReference type="InterPro" id="IPR004358">
    <property type="entry name" value="Sig_transdc_His_kin-like_C"/>
</dbReference>
<keyword evidence="4" id="KW-0808">Transferase</keyword>
<dbReference type="AlphaFoldDB" id="A0A9D5K8S0"/>
<dbReference type="PRINTS" id="PR00344">
    <property type="entry name" value="BCTRLSENSOR"/>
</dbReference>
<dbReference type="GO" id="GO:0005524">
    <property type="term" value="F:ATP binding"/>
    <property type="evidence" value="ECO:0007669"/>
    <property type="project" value="UniProtKB-KW"/>
</dbReference>
<evidence type="ECO:0000256" key="9">
    <source>
        <dbReference type="SAM" id="Phobius"/>
    </source>
</evidence>
<evidence type="ECO:0000256" key="3">
    <source>
        <dbReference type="ARBA" id="ARBA00022553"/>
    </source>
</evidence>
<feature type="non-terminal residue" evidence="11">
    <location>
        <position position="1"/>
    </location>
</feature>
<dbReference type="InterPro" id="IPR036097">
    <property type="entry name" value="HisK_dim/P_sf"/>
</dbReference>
<dbReference type="InterPro" id="IPR036890">
    <property type="entry name" value="HATPase_C_sf"/>
</dbReference>
<dbReference type="InterPro" id="IPR003594">
    <property type="entry name" value="HATPase_dom"/>
</dbReference>
<keyword evidence="8" id="KW-0902">Two-component regulatory system</keyword>
<dbReference type="Gene3D" id="3.30.565.10">
    <property type="entry name" value="Histidine kinase-like ATPase, C-terminal domain"/>
    <property type="match status" value="1"/>
</dbReference>
<dbReference type="CDD" id="cd00082">
    <property type="entry name" value="HisKA"/>
    <property type="match status" value="1"/>
</dbReference>
<keyword evidence="3" id="KW-0597">Phosphoprotein</keyword>
<dbReference type="InterPro" id="IPR050351">
    <property type="entry name" value="BphY/WalK/GraS-like"/>
</dbReference>
<keyword evidence="6" id="KW-0418">Kinase</keyword>
<evidence type="ECO:0000256" key="8">
    <source>
        <dbReference type="ARBA" id="ARBA00023012"/>
    </source>
</evidence>
<dbReference type="InterPro" id="IPR003661">
    <property type="entry name" value="HisK_dim/P_dom"/>
</dbReference>
<feature type="transmembrane region" description="Helical" evidence="9">
    <location>
        <begin position="36"/>
        <end position="57"/>
    </location>
</feature>
<dbReference type="Gene3D" id="1.10.287.130">
    <property type="match status" value="1"/>
</dbReference>
<name>A0A9D5K8S0_UNCW3</name>
<keyword evidence="7" id="KW-0067">ATP-binding</keyword>
<dbReference type="SMART" id="SM00387">
    <property type="entry name" value="HATPase_c"/>
    <property type="match status" value="1"/>
</dbReference>
<gene>
    <name evidence="11" type="ORF">GF359_04975</name>
</gene>
<keyword evidence="5" id="KW-0547">Nucleotide-binding</keyword>
<dbReference type="SUPFAM" id="SSF55874">
    <property type="entry name" value="ATPase domain of HSP90 chaperone/DNA topoisomerase II/histidine kinase"/>
    <property type="match status" value="1"/>
</dbReference>
<organism evidence="11 12">
    <name type="scientific">candidate division WOR-3 bacterium</name>
    <dbReference type="NCBI Taxonomy" id="2052148"/>
    <lineage>
        <taxon>Bacteria</taxon>
        <taxon>Bacteria division WOR-3</taxon>
    </lineage>
</organism>
<dbReference type="GO" id="GO:0000155">
    <property type="term" value="F:phosphorelay sensor kinase activity"/>
    <property type="evidence" value="ECO:0007669"/>
    <property type="project" value="InterPro"/>
</dbReference>
<dbReference type="GO" id="GO:0007234">
    <property type="term" value="P:osmosensory signaling via phosphorelay pathway"/>
    <property type="evidence" value="ECO:0007669"/>
    <property type="project" value="TreeGrafter"/>
</dbReference>
<accession>A0A9D5K8S0</accession>
<dbReference type="PANTHER" id="PTHR42878">
    <property type="entry name" value="TWO-COMPONENT HISTIDINE KINASE"/>
    <property type="match status" value="1"/>
</dbReference>
<evidence type="ECO:0000256" key="7">
    <source>
        <dbReference type="ARBA" id="ARBA00022840"/>
    </source>
</evidence>
<dbReference type="EC" id="2.7.13.3" evidence="2"/>
<comment type="caution">
    <text evidence="11">The sequence shown here is derived from an EMBL/GenBank/DDBJ whole genome shotgun (WGS) entry which is preliminary data.</text>
</comment>
<dbReference type="Pfam" id="PF02518">
    <property type="entry name" value="HATPase_c"/>
    <property type="match status" value="1"/>
</dbReference>
<evidence type="ECO:0000313" key="11">
    <source>
        <dbReference type="EMBL" id="MBD3364548.1"/>
    </source>
</evidence>
<proteinExistence type="predicted"/>
<dbReference type="EMBL" id="WJKJ01000161">
    <property type="protein sequence ID" value="MBD3364548.1"/>
    <property type="molecule type" value="Genomic_DNA"/>
</dbReference>
<dbReference type="PANTHER" id="PTHR42878:SF7">
    <property type="entry name" value="SENSOR HISTIDINE KINASE GLRK"/>
    <property type="match status" value="1"/>
</dbReference>
<evidence type="ECO:0000256" key="6">
    <source>
        <dbReference type="ARBA" id="ARBA00022777"/>
    </source>
</evidence>